<dbReference type="EMBL" id="JAQIZT010000003">
    <property type="protein sequence ID" value="KAJ7005062.1"/>
    <property type="molecule type" value="Genomic_DNA"/>
</dbReference>
<feature type="compositionally biased region" description="Polar residues" evidence="1">
    <location>
        <begin position="146"/>
        <end position="161"/>
    </location>
</feature>
<feature type="non-terminal residue" evidence="3">
    <location>
        <position position="774"/>
    </location>
</feature>
<accession>A0AAD6WAA3</accession>
<evidence type="ECO:0000313" key="3">
    <source>
        <dbReference type="EMBL" id="KAJ7005062.1"/>
    </source>
</evidence>
<feature type="compositionally biased region" description="Polar residues" evidence="1">
    <location>
        <begin position="724"/>
        <end position="741"/>
    </location>
</feature>
<evidence type="ECO:0000256" key="2">
    <source>
        <dbReference type="SAM" id="Phobius"/>
    </source>
</evidence>
<comment type="caution">
    <text evidence="3">The sequence shown here is derived from an EMBL/GenBank/DDBJ whole genome shotgun (WGS) entry which is preliminary data.</text>
</comment>
<protein>
    <submittedName>
        <fullName evidence="3">Protein LNK2-like isoform X3</fullName>
    </submittedName>
</protein>
<dbReference type="PANTHER" id="PTHR33334:SF5">
    <property type="entry name" value="PROTEIN LNK2"/>
    <property type="match status" value="1"/>
</dbReference>
<feature type="transmembrane region" description="Helical" evidence="2">
    <location>
        <begin position="24"/>
        <end position="48"/>
    </location>
</feature>
<reference evidence="3" key="1">
    <citation type="journal article" date="2023" name="Mol. Ecol. Resour.">
        <title>Chromosome-level genome assembly of a triploid poplar Populus alba 'Berolinensis'.</title>
        <authorList>
            <person name="Chen S."/>
            <person name="Yu Y."/>
            <person name="Wang X."/>
            <person name="Wang S."/>
            <person name="Zhang T."/>
            <person name="Zhou Y."/>
            <person name="He R."/>
            <person name="Meng N."/>
            <person name="Wang Y."/>
            <person name="Liu W."/>
            <person name="Liu Z."/>
            <person name="Liu J."/>
            <person name="Guo Q."/>
            <person name="Huang H."/>
            <person name="Sederoff R.R."/>
            <person name="Wang G."/>
            <person name="Qu G."/>
            <person name="Chen S."/>
        </authorList>
    </citation>
    <scope>NUCLEOTIDE SEQUENCE</scope>
    <source>
        <strain evidence="3">SC-2020</strain>
    </source>
</reference>
<dbReference type="GO" id="GO:0006355">
    <property type="term" value="P:regulation of DNA-templated transcription"/>
    <property type="evidence" value="ECO:0007669"/>
    <property type="project" value="InterPro"/>
</dbReference>
<feature type="region of interest" description="Disordered" evidence="1">
    <location>
        <begin position="627"/>
        <end position="663"/>
    </location>
</feature>
<feature type="region of interest" description="Disordered" evidence="1">
    <location>
        <begin position="711"/>
        <end position="774"/>
    </location>
</feature>
<feature type="region of interest" description="Disordered" evidence="1">
    <location>
        <begin position="88"/>
        <end position="161"/>
    </location>
</feature>
<keyword evidence="4" id="KW-1185">Reference proteome</keyword>
<feature type="compositionally biased region" description="Basic and acidic residues" evidence="1">
    <location>
        <begin position="637"/>
        <end position="650"/>
    </location>
</feature>
<dbReference type="AlphaFoldDB" id="A0AAD6WAA3"/>
<dbReference type="PANTHER" id="PTHR33334">
    <property type="entry name" value="PROTEIN LNK1"/>
    <property type="match status" value="1"/>
</dbReference>
<proteinExistence type="predicted"/>
<keyword evidence="2" id="KW-0472">Membrane</keyword>
<evidence type="ECO:0000256" key="1">
    <source>
        <dbReference type="SAM" id="MobiDB-lite"/>
    </source>
</evidence>
<keyword evidence="2" id="KW-1133">Transmembrane helix</keyword>
<feature type="compositionally biased region" description="Polar residues" evidence="1">
    <location>
        <begin position="124"/>
        <end position="137"/>
    </location>
</feature>
<gene>
    <name evidence="3" type="ORF">NC653_009776</name>
</gene>
<sequence>SRKHTCQSNSQSNSRDSHVLYNPLAFPFLLCSCFSLWKTLLVASLTTVKVLKDWRSMFDWNDEELTNIIWGEAEDSDDHIVPYPEASEDYCKKKESSEEASTIKSSEQKAPGAKVDTDGRKLESISNVDTSEGTSSLGLDMDRWPNLSSPNAAKTEQDSLETSISNNLTEITKLDSSAETDHLDKDTEIFQNPHEGEEQGDFADYGWASIGSFDDLDRIFSNDDPIFGNVNLGNADELWSSSKCTTNSPVKPFPISVASREEDQLFALGYGKMNDPASHGLQNTQASLDHVEYDEGKNKPILKEQTDLAVVGKNTAANSQLTEENGAFPNELANKTYRQKKILKGREKLEEKGELKSYQDFYGNWTSSGIPACQLKDHLEPQIMQSSPPSILSQQKQLQGSEQLQYQQISNPFVAPSAYGSITNPYSMPGLSHIQSGDFKHQPLASGYEVSSVSGNAKPINKLADCPVKPQRMTPQEKIEKLRRRQQIQAMLAIQKQQQQLVHQKCSQENQIQHVEGADLEVEDLSTLASFDPNSPIEQDDSNTVSLAVNDYSMEDTVLYRLQDIISKVCFTYYCILSLLNNLCLVTIPNQCFTTVGVLQQLDVRIRLCIRDSLFRLAQSAMQRHYASDTGSTNNSCRDEQVAAKEETSSQRRVVKMPEVETETNPVDRTVAHLLFHRPMDIPGKHPDTPELPFSTKLPCEHKTMGLAKLSTGSLSETPKGKPNFSQRGSQLSSLLTSAQPVSECKNNPCLDASEDASNHGPADEGAREVKASQ</sequence>
<evidence type="ECO:0000313" key="4">
    <source>
        <dbReference type="Proteomes" id="UP001164929"/>
    </source>
</evidence>
<dbReference type="Proteomes" id="UP001164929">
    <property type="component" value="Chromosome 3"/>
</dbReference>
<keyword evidence="2" id="KW-0812">Transmembrane</keyword>
<dbReference type="InterPro" id="IPR039928">
    <property type="entry name" value="LNK"/>
</dbReference>
<name>A0AAD6WAA3_9ROSI</name>
<feature type="compositionally biased region" description="Basic and acidic residues" evidence="1">
    <location>
        <begin position="762"/>
        <end position="774"/>
    </location>
</feature>
<organism evidence="3 4">
    <name type="scientific">Populus alba x Populus x berolinensis</name>
    <dbReference type="NCBI Taxonomy" id="444605"/>
    <lineage>
        <taxon>Eukaryota</taxon>
        <taxon>Viridiplantae</taxon>
        <taxon>Streptophyta</taxon>
        <taxon>Embryophyta</taxon>
        <taxon>Tracheophyta</taxon>
        <taxon>Spermatophyta</taxon>
        <taxon>Magnoliopsida</taxon>
        <taxon>eudicotyledons</taxon>
        <taxon>Gunneridae</taxon>
        <taxon>Pentapetalae</taxon>
        <taxon>rosids</taxon>
        <taxon>fabids</taxon>
        <taxon>Malpighiales</taxon>
        <taxon>Salicaceae</taxon>
        <taxon>Saliceae</taxon>
        <taxon>Populus</taxon>
    </lineage>
</organism>
<dbReference type="GO" id="GO:0007623">
    <property type="term" value="P:circadian rhythm"/>
    <property type="evidence" value="ECO:0007669"/>
    <property type="project" value="InterPro"/>
</dbReference>